<evidence type="ECO:0000313" key="2">
    <source>
        <dbReference type="Proteomes" id="UP000027222"/>
    </source>
</evidence>
<name>A0A067SEY4_GALM3</name>
<dbReference type="Proteomes" id="UP000027222">
    <property type="component" value="Unassembled WGS sequence"/>
</dbReference>
<proteinExistence type="predicted"/>
<reference evidence="2" key="1">
    <citation type="journal article" date="2014" name="Proc. Natl. Acad. Sci. U.S.A.">
        <title>Extensive sampling of basidiomycete genomes demonstrates inadequacy of the white-rot/brown-rot paradigm for wood decay fungi.</title>
        <authorList>
            <person name="Riley R."/>
            <person name="Salamov A.A."/>
            <person name="Brown D.W."/>
            <person name="Nagy L.G."/>
            <person name="Floudas D."/>
            <person name="Held B.W."/>
            <person name="Levasseur A."/>
            <person name="Lombard V."/>
            <person name="Morin E."/>
            <person name="Otillar R."/>
            <person name="Lindquist E.A."/>
            <person name="Sun H."/>
            <person name="LaButti K.M."/>
            <person name="Schmutz J."/>
            <person name="Jabbour D."/>
            <person name="Luo H."/>
            <person name="Baker S.E."/>
            <person name="Pisabarro A.G."/>
            <person name="Walton J.D."/>
            <person name="Blanchette R.A."/>
            <person name="Henrissat B."/>
            <person name="Martin F."/>
            <person name="Cullen D."/>
            <person name="Hibbett D.S."/>
            <person name="Grigoriev I.V."/>
        </authorList>
    </citation>
    <scope>NUCLEOTIDE SEQUENCE [LARGE SCALE GENOMIC DNA]</scope>
    <source>
        <strain evidence="2">CBS 339.88</strain>
    </source>
</reference>
<evidence type="ECO:0000313" key="1">
    <source>
        <dbReference type="EMBL" id="KDR65338.1"/>
    </source>
</evidence>
<dbReference type="EMBL" id="KL142455">
    <property type="protein sequence ID" value="KDR65338.1"/>
    <property type="molecule type" value="Genomic_DNA"/>
</dbReference>
<keyword evidence="2" id="KW-1185">Reference proteome</keyword>
<protein>
    <submittedName>
        <fullName evidence="1">Uncharacterized protein</fullName>
    </submittedName>
</protein>
<accession>A0A067SEY4</accession>
<gene>
    <name evidence="1" type="ORF">GALMADRAFT_148768</name>
</gene>
<dbReference type="HOGENOM" id="CLU_1294499_0_0_1"/>
<organism evidence="1 2">
    <name type="scientific">Galerina marginata (strain CBS 339.88)</name>
    <dbReference type="NCBI Taxonomy" id="685588"/>
    <lineage>
        <taxon>Eukaryota</taxon>
        <taxon>Fungi</taxon>
        <taxon>Dikarya</taxon>
        <taxon>Basidiomycota</taxon>
        <taxon>Agaricomycotina</taxon>
        <taxon>Agaricomycetes</taxon>
        <taxon>Agaricomycetidae</taxon>
        <taxon>Agaricales</taxon>
        <taxon>Agaricineae</taxon>
        <taxon>Strophariaceae</taxon>
        <taxon>Galerina</taxon>
    </lineage>
</organism>
<dbReference type="AlphaFoldDB" id="A0A067SEY4"/>
<sequence length="213" mass="23635">MSNTHANSPLAFASKLRRVQIYLLIHLLPPSCLMGTDGSSSETAICPTEFRKLSLVLSAFPWATPHIIQVPKPLTDFTTILPRHKHFFDALHRFECSLFRLGQNVINNTALAPLIGLDLKKYDLGASSTVVSVHPKGTLKVSSKSDYVKLCSILCAYRTFEILALDSEISVLQPPIRLLPPLSVPKFDHDSEKLIAIASHGKNEFFFFAASYL</sequence>
<dbReference type="OrthoDB" id="3060037at2759"/>